<evidence type="ECO:0000313" key="1">
    <source>
        <dbReference type="EMBL" id="MBW0460737.1"/>
    </source>
</evidence>
<comment type="caution">
    <text evidence="1">The sequence shown here is derived from an EMBL/GenBank/DDBJ whole genome shotgun (WGS) entry which is preliminary data.</text>
</comment>
<evidence type="ECO:0008006" key="3">
    <source>
        <dbReference type="Google" id="ProtNLM"/>
    </source>
</evidence>
<accession>A0A9Q3GC31</accession>
<sequence length="199" mass="23974">MEFIIGTEIIKEEFELPERLVAERFKTLFTKSAHRWYIKLREAHGRQSWNWWKFQLLHKWANDAWRFKMEKAFEYSKFNAQKDRALPWFLQQKDRLTELYPDMSEFMINRKIMRQFGGDLEHAFKSRTTQKSLAQDIINIFEELTTTTIIGSSKMNLKTRFITPWKDSAEKAPKKILIIQNIRLQIQSESAIFAKVRHI</sequence>
<dbReference type="Proteomes" id="UP000765509">
    <property type="component" value="Unassembled WGS sequence"/>
</dbReference>
<proteinExistence type="predicted"/>
<keyword evidence="2" id="KW-1185">Reference proteome</keyword>
<organism evidence="1 2">
    <name type="scientific">Austropuccinia psidii MF-1</name>
    <dbReference type="NCBI Taxonomy" id="1389203"/>
    <lineage>
        <taxon>Eukaryota</taxon>
        <taxon>Fungi</taxon>
        <taxon>Dikarya</taxon>
        <taxon>Basidiomycota</taxon>
        <taxon>Pucciniomycotina</taxon>
        <taxon>Pucciniomycetes</taxon>
        <taxon>Pucciniales</taxon>
        <taxon>Sphaerophragmiaceae</taxon>
        <taxon>Austropuccinia</taxon>
    </lineage>
</organism>
<protein>
    <recommendedName>
        <fullName evidence="3">Retrotransposon gag domain-containing protein</fullName>
    </recommendedName>
</protein>
<name>A0A9Q3GC31_9BASI</name>
<evidence type="ECO:0000313" key="2">
    <source>
        <dbReference type="Proteomes" id="UP000765509"/>
    </source>
</evidence>
<dbReference type="AlphaFoldDB" id="A0A9Q3GC31"/>
<gene>
    <name evidence="1" type="ORF">O181_000452</name>
</gene>
<dbReference type="EMBL" id="AVOT02000052">
    <property type="protein sequence ID" value="MBW0460737.1"/>
    <property type="molecule type" value="Genomic_DNA"/>
</dbReference>
<reference evidence="1" key="1">
    <citation type="submission" date="2021-03" db="EMBL/GenBank/DDBJ databases">
        <title>Draft genome sequence of rust myrtle Austropuccinia psidii MF-1, a brazilian biotype.</title>
        <authorList>
            <person name="Quecine M.C."/>
            <person name="Pachon D.M.R."/>
            <person name="Bonatelli M.L."/>
            <person name="Correr F.H."/>
            <person name="Franceschini L.M."/>
            <person name="Leite T.F."/>
            <person name="Margarido G.R.A."/>
            <person name="Almeida C.A."/>
            <person name="Ferrarezi J.A."/>
            <person name="Labate C.A."/>
        </authorList>
    </citation>
    <scope>NUCLEOTIDE SEQUENCE</scope>
    <source>
        <strain evidence="1">MF-1</strain>
    </source>
</reference>